<sequence length="110" mass="13033">MKPILCSHPYKLIPSKHLSEWTRGRVCGLYERVRSLREISNYLNIPPITVYKIVASEEKEKEREGRGGYPKTFKAQNDAMVEKAFKKYNTTYKELKTSSRKLYQEFLREL</sequence>
<dbReference type="AlphaFoldDB" id="A0A3N4IWN6"/>
<gene>
    <name evidence="1" type="ORF">L873DRAFT_1848735</name>
</gene>
<accession>A0A3N4IWN6</accession>
<dbReference type="OrthoDB" id="4173028at2759"/>
<dbReference type="InterPro" id="IPR036388">
    <property type="entry name" value="WH-like_DNA-bd_sf"/>
</dbReference>
<dbReference type="EMBL" id="ML120519">
    <property type="protein sequence ID" value="RPA90602.1"/>
    <property type="molecule type" value="Genomic_DNA"/>
</dbReference>
<proteinExistence type="predicted"/>
<reference evidence="1 2" key="1">
    <citation type="journal article" date="2018" name="Nat. Ecol. Evol.">
        <title>Pezizomycetes genomes reveal the molecular basis of ectomycorrhizal truffle lifestyle.</title>
        <authorList>
            <person name="Murat C."/>
            <person name="Payen T."/>
            <person name="Noel B."/>
            <person name="Kuo A."/>
            <person name="Morin E."/>
            <person name="Chen J."/>
            <person name="Kohler A."/>
            <person name="Krizsan K."/>
            <person name="Balestrini R."/>
            <person name="Da Silva C."/>
            <person name="Montanini B."/>
            <person name="Hainaut M."/>
            <person name="Levati E."/>
            <person name="Barry K.W."/>
            <person name="Belfiori B."/>
            <person name="Cichocki N."/>
            <person name="Clum A."/>
            <person name="Dockter R.B."/>
            <person name="Fauchery L."/>
            <person name="Guy J."/>
            <person name="Iotti M."/>
            <person name="Le Tacon F."/>
            <person name="Lindquist E.A."/>
            <person name="Lipzen A."/>
            <person name="Malagnac F."/>
            <person name="Mello A."/>
            <person name="Molinier V."/>
            <person name="Miyauchi S."/>
            <person name="Poulain J."/>
            <person name="Riccioni C."/>
            <person name="Rubini A."/>
            <person name="Sitrit Y."/>
            <person name="Splivallo R."/>
            <person name="Traeger S."/>
            <person name="Wang M."/>
            <person name="Zifcakova L."/>
            <person name="Wipf D."/>
            <person name="Zambonelli A."/>
            <person name="Paolocci F."/>
            <person name="Nowrousian M."/>
            <person name="Ottonello S."/>
            <person name="Baldrian P."/>
            <person name="Spatafora J.W."/>
            <person name="Henrissat B."/>
            <person name="Nagy L.G."/>
            <person name="Aury J.M."/>
            <person name="Wincker P."/>
            <person name="Grigoriev I.V."/>
            <person name="Bonfante P."/>
            <person name="Martin F.M."/>
        </authorList>
    </citation>
    <scope>NUCLEOTIDE SEQUENCE [LARGE SCALE GENOMIC DNA]</scope>
    <source>
        <strain evidence="1 2">120613-1</strain>
    </source>
</reference>
<organism evidence="1 2">
    <name type="scientific">Choiromyces venosus 120613-1</name>
    <dbReference type="NCBI Taxonomy" id="1336337"/>
    <lineage>
        <taxon>Eukaryota</taxon>
        <taxon>Fungi</taxon>
        <taxon>Dikarya</taxon>
        <taxon>Ascomycota</taxon>
        <taxon>Pezizomycotina</taxon>
        <taxon>Pezizomycetes</taxon>
        <taxon>Pezizales</taxon>
        <taxon>Tuberaceae</taxon>
        <taxon>Choiromyces</taxon>
    </lineage>
</organism>
<dbReference type="Proteomes" id="UP000276215">
    <property type="component" value="Unassembled WGS sequence"/>
</dbReference>
<dbReference type="Gene3D" id="1.10.10.10">
    <property type="entry name" value="Winged helix-like DNA-binding domain superfamily/Winged helix DNA-binding domain"/>
    <property type="match status" value="1"/>
</dbReference>
<name>A0A3N4IWN6_9PEZI</name>
<evidence type="ECO:0000313" key="2">
    <source>
        <dbReference type="Proteomes" id="UP000276215"/>
    </source>
</evidence>
<keyword evidence="2" id="KW-1185">Reference proteome</keyword>
<protein>
    <submittedName>
        <fullName evidence="1">Uncharacterized protein</fullName>
    </submittedName>
</protein>
<evidence type="ECO:0000313" key="1">
    <source>
        <dbReference type="EMBL" id="RPA90602.1"/>
    </source>
</evidence>